<dbReference type="InterPro" id="IPR035994">
    <property type="entry name" value="Nucleoside_phosphorylase_sf"/>
</dbReference>
<dbReference type="AlphaFoldDB" id="A0A917WFD0"/>
<dbReference type="GO" id="GO:0005829">
    <property type="term" value="C:cytosol"/>
    <property type="evidence" value="ECO:0007669"/>
    <property type="project" value="TreeGrafter"/>
</dbReference>
<dbReference type="RefSeq" id="WP_028287631.1">
    <property type="nucleotide sequence ID" value="NZ_BMLF01000002.1"/>
</dbReference>
<dbReference type="Pfam" id="PF01048">
    <property type="entry name" value="PNP_UDP_1"/>
    <property type="match status" value="1"/>
</dbReference>
<dbReference type="SUPFAM" id="SSF53167">
    <property type="entry name" value="Purine and uridine phosphorylases"/>
    <property type="match status" value="1"/>
</dbReference>
<evidence type="ECO:0000313" key="7">
    <source>
        <dbReference type="Proteomes" id="UP000649829"/>
    </source>
</evidence>
<comment type="pathway">
    <text evidence="4">Amino-acid biosynthesis; L-methionine biosynthesis via salvage pathway; S-methyl-5-thio-alpha-D-ribose 1-phosphate from S-methyl-5'-thioadenosine (phosphorylase route): step 1/1.</text>
</comment>
<reference evidence="6" key="1">
    <citation type="journal article" date="2014" name="Int. J. Syst. Evol. Microbiol.">
        <title>Complete genome sequence of Corynebacterium casei LMG S-19264T (=DSM 44701T), isolated from a smear-ripened cheese.</title>
        <authorList>
            <consortium name="US DOE Joint Genome Institute (JGI-PGF)"/>
            <person name="Walter F."/>
            <person name="Albersmeier A."/>
            <person name="Kalinowski J."/>
            <person name="Ruckert C."/>
        </authorList>
    </citation>
    <scope>NUCLEOTIDE SEQUENCE</scope>
    <source>
        <strain evidence="6">CGMCC 1.6293</strain>
    </source>
</reference>
<dbReference type="PANTHER" id="PTHR42679:SF2">
    <property type="entry name" value="S-METHYL-5'-THIOADENOSINE PHOSPHORYLASE"/>
    <property type="match status" value="1"/>
</dbReference>
<dbReference type="Proteomes" id="UP000649829">
    <property type="component" value="Unassembled WGS sequence"/>
</dbReference>
<accession>A0A917WFD0</accession>
<dbReference type="NCBIfam" id="NF006492">
    <property type="entry name" value="PRK08931.1"/>
    <property type="match status" value="1"/>
</dbReference>
<gene>
    <name evidence="4 6" type="primary">mtnP</name>
    <name evidence="6" type="ORF">GCM10011534_25050</name>
</gene>
<comment type="caution">
    <text evidence="6">The sequence shown here is derived from an EMBL/GenBank/DDBJ whole genome shotgun (WGS) entry which is preliminary data.</text>
</comment>
<feature type="site" description="Important for substrate specificity" evidence="4">
    <location>
        <position position="165"/>
    </location>
</feature>
<dbReference type="GO" id="GO:0017061">
    <property type="term" value="F:S-methyl-5-thioadenosine phosphorylase activity"/>
    <property type="evidence" value="ECO:0007669"/>
    <property type="project" value="UniProtKB-UniRule"/>
</dbReference>
<dbReference type="EMBL" id="BMLF01000002">
    <property type="protein sequence ID" value="GGM02208.1"/>
    <property type="molecule type" value="Genomic_DNA"/>
</dbReference>
<comment type="similarity">
    <text evidence="4">Belongs to the PNP/MTAP phosphorylase family. MTAP subfamily.</text>
</comment>
<name>A0A917WFD0_9RHOB</name>
<dbReference type="PANTHER" id="PTHR42679">
    <property type="entry name" value="S-METHYL-5'-THIOADENOSINE PHOSPHORYLASE"/>
    <property type="match status" value="1"/>
</dbReference>
<dbReference type="FunFam" id="3.40.50.1580:FF:000012">
    <property type="entry name" value="Probable 6-oxopurine nucleoside phosphorylase"/>
    <property type="match status" value="1"/>
</dbReference>
<reference evidence="6" key="2">
    <citation type="submission" date="2020-09" db="EMBL/GenBank/DDBJ databases">
        <authorList>
            <person name="Sun Q."/>
            <person name="Zhou Y."/>
        </authorList>
    </citation>
    <scope>NUCLEOTIDE SEQUENCE</scope>
    <source>
        <strain evidence="6">CGMCC 1.6293</strain>
    </source>
</reference>
<comment type="subunit">
    <text evidence="4">Homohexamer. Dimer of a homotrimer.</text>
</comment>
<evidence type="ECO:0000256" key="2">
    <source>
        <dbReference type="ARBA" id="ARBA00022679"/>
    </source>
</evidence>
<keyword evidence="2 4" id="KW-0808">Transferase</keyword>
<dbReference type="GO" id="GO:0006166">
    <property type="term" value="P:purine ribonucleoside salvage"/>
    <property type="evidence" value="ECO:0007669"/>
    <property type="project" value="UniProtKB-KW"/>
</dbReference>
<sequence length="289" mass="31011">MTHIGIIGGSGLYEIEGLEGATWQEVETPWGAPSDAILTGTLEGVTLSFLPRHGRGHVHSPTDVPYRANIDALKRIGVTDVISVSACGSFREEMAPGHFVVVDQFIDRTVNREKSFFSAGCVAHVSMAHPTCPRLAEYCFEAAEAAGVTVHRGGTYLAMEGPQFSSLAESRMYRESWGADVIGMTNMPEAKLAREAELCYVTVAMVTDYDSWHPDHGAVDITQIVNILQGNAVKARDMLARLPALAGATRAPCPHGCDHALDFALLTAPDKRDPALVARLDAVAGRVLG</sequence>
<evidence type="ECO:0000256" key="3">
    <source>
        <dbReference type="ARBA" id="ARBA00022726"/>
    </source>
</evidence>
<dbReference type="GO" id="GO:0019509">
    <property type="term" value="P:L-methionine salvage from methylthioadenosine"/>
    <property type="evidence" value="ECO:0007669"/>
    <property type="project" value="UniProtKB-UniRule"/>
</dbReference>
<evidence type="ECO:0000259" key="5">
    <source>
        <dbReference type="Pfam" id="PF01048"/>
    </source>
</evidence>
<dbReference type="Gene3D" id="3.40.50.1580">
    <property type="entry name" value="Nucleoside phosphorylase domain"/>
    <property type="match status" value="1"/>
</dbReference>
<evidence type="ECO:0000256" key="4">
    <source>
        <dbReference type="HAMAP-Rule" id="MF_01963"/>
    </source>
</evidence>
<dbReference type="NCBIfam" id="TIGR01694">
    <property type="entry name" value="MTAP"/>
    <property type="match status" value="1"/>
</dbReference>
<dbReference type="InterPro" id="IPR010044">
    <property type="entry name" value="MTAP"/>
</dbReference>
<dbReference type="InterPro" id="IPR000845">
    <property type="entry name" value="Nucleoside_phosphorylase_d"/>
</dbReference>
<comment type="function">
    <text evidence="4">Catalyzes the reversible phosphorylation of S-methyl-5'-thioadenosine (MTA) to adenine and 5-methylthioribose-1-phosphate. Involved in the breakdown of MTA, a major by-product of polyamine biosynthesis. Responsible for the first step in the methionine salvage pathway after MTA has been generated from S-adenosylmethionine. Has broad substrate specificity with 6-aminopurine nucleosides as preferred substrates.</text>
</comment>
<protein>
    <recommendedName>
        <fullName evidence="4">S-methyl-5'-thioadenosine phosphorylase</fullName>
        <ecNumber evidence="4">2.4.2.28</ecNumber>
    </recommendedName>
    <alternativeName>
        <fullName evidence="4">5'-methylthioadenosine phosphorylase</fullName>
        <shortName evidence="4">MTA phosphorylase</shortName>
        <shortName evidence="4">MTAP</shortName>
    </alternativeName>
</protein>
<comment type="catalytic activity">
    <reaction evidence="4">
        <text>S-methyl-5'-thioadenosine + phosphate = 5-(methylsulfanyl)-alpha-D-ribose 1-phosphate + adenine</text>
        <dbReference type="Rhea" id="RHEA:11852"/>
        <dbReference type="ChEBI" id="CHEBI:16708"/>
        <dbReference type="ChEBI" id="CHEBI:17509"/>
        <dbReference type="ChEBI" id="CHEBI:43474"/>
        <dbReference type="ChEBI" id="CHEBI:58533"/>
        <dbReference type="EC" id="2.4.2.28"/>
    </reaction>
</comment>
<keyword evidence="1 4" id="KW-0328">Glycosyltransferase</keyword>
<proteinExistence type="inferred from homology"/>
<evidence type="ECO:0000313" key="6">
    <source>
        <dbReference type="EMBL" id="GGM02208.1"/>
    </source>
</evidence>
<dbReference type="EC" id="2.4.2.28" evidence="4"/>
<keyword evidence="7" id="KW-1185">Reference proteome</keyword>
<feature type="binding site" evidence="4">
    <location>
        <position position="185"/>
    </location>
    <ligand>
        <name>phosphate</name>
        <dbReference type="ChEBI" id="CHEBI:43474"/>
    </ligand>
</feature>
<feature type="binding site" evidence="4">
    <location>
        <begin position="85"/>
        <end position="86"/>
    </location>
    <ligand>
        <name>phosphate</name>
        <dbReference type="ChEBI" id="CHEBI:43474"/>
    </ligand>
</feature>
<feature type="binding site" evidence="4">
    <location>
        <begin position="52"/>
        <end position="53"/>
    </location>
    <ligand>
        <name>phosphate</name>
        <dbReference type="ChEBI" id="CHEBI:43474"/>
    </ligand>
</feature>
<feature type="binding site" evidence="4">
    <location>
        <begin position="208"/>
        <end position="210"/>
    </location>
    <ligand>
        <name>substrate</name>
    </ligand>
</feature>
<keyword evidence="3 4" id="KW-0660">Purine salvage</keyword>
<feature type="binding site" evidence="4">
    <location>
        <position position="10"/>
    </location>
    <ligand>
        <name>phosphate</name>
        <dbReference type="ChEBI" id="CHEBI:43474"/>
    </ligand>
</feature>
<dbReference type="HAMAP" id="MF_01963">
    <property type="entry name" value="MTAP"/>
    <property type="match status" value="1"/>
</dbReference>
<feature type="domain" description="Nucleoside phosphorylase" evidence="5">
    <location>
        <begin position="4"/>
        <end position="223"/>
    </location>
</feature>
<organism evidence="6 7">
    <name type="scientific">Pseudooceanicola nanhaiensis</name>
    <dbReference type="NCBI Taxonomy" id="375761"/>
    <lineage>
        <taxon>Bacteria</taxon>
        <taxon>Pseudomonadati</taxon>
        <taxon>Pseudomonadota</taxon>
        <taxon>Alphaproteobacteria</taxon>
        <taxon>Rhodobacterales</taxon>
        <taxon>Paracoccaceae</taxon>
        <taxon>Pseudooceanicola</taxon>
    </lineage>
</organism>
<feature type="binding site" evidence="4">
    <location>
        <position position="184"/>
    </location>
    <ligand>
        <name>substrate</name>
    </ligand>
</feature>
<feature type="site" description="Important for substrate specificity" evidence="4">
    <location>
        <position position="221"/>
    </location>
</feature>
<dbReference type="CDD" id="cd09010">
    <property type="entry name" value="MTAP_SsMTAPII_like_MTIP"/>
    <property type="match status" value="1"/>
</dbReference>
<evidence type="ECO:0000256" key="1">
    <source>
        <dbReference type="ARBA" id="ARBA00022676"/>
    </source>
</evidence>